<keyword evidence="4" id="KW-0238">DNA-binding</keyword>
<evidence type="ECO:0000256" key="5">
    <source>
        <dbReference type="ARBA" id="ARBA00023163"/>
    </source>
</evidence>
<dbReference type="SUPFAM" id="SSF54447">
    <property type="entry name" value="ssDNA-binding transcriptional regulator domain"/>
    <property type="match status" value="1"/>
</dbReference>
<dbReference type="GO" id="GO:0005634">
    <property type="term" value="C:nucleus"/>
    <property type="evidence" value="ECO:0007669"/>
    <property type="project" value="UniProtKB-SubCell"/>
</dbReference>
<dbReference type="Gene3D" id="2.30.31.10">
    <property type="entry name" value="Transcriptional Coactivator Pc4, Chain A"/>
    <property type="match status" value="1"/>
</dbReference>
<keyword evidence="5" id="KW-0804">Transcription</keyword>
<evidence type="ECO:0000259" key="8">
    <source>
        <dbReference type="Pfam" id="PF02229"/>
    </source>
</evidence>
<dbReference type="EMBL" id="SSOP01000013">
    <property type="protein sequence ID" value="KAB5595051.1"/>
    <property type="molecule type" value="Genomic_DNA"/>
</dbReference>
<evidence type="ECO:0000256" key="3">
    <source>
        <dbReference type="ARBA" id="ARBA00023015"/>
    </source>
</evidence>
<dbReference type="PANTHER" id="PTHR13215">
    <property type="entry name" value="RNA POLYMERASE II TRANSCRIPTIONAL COACTIVATOR"/>
    <property type="match status" value="1"/>
</dbReference>
<evidence type="ECO:0000256" key="1">
    <source>
        <dbReference type="ARBA" id="ARBA00004123"/>
    </source>
</evidence>
<sequence>MPPKRARKVESEDESGAEEITPVEKKSRSKPKPKPKNEAVPSSGKQINEDGDTYFEIGGRRRVTIRSFNGMKLVDIREMYVDRASGELKPGKKGISLSEEQYMGLVNVHSTITEALNELDVGSGSASKRFTKPTKTKATSSKSASKKKARKEEEEEEEEEEEAKETDEE</sequence>
<comment type="caution">
    <text evidence="9">The sequence shown here is derived from an EMBL/GenBank/DDBJ whole genome shotgun (WGS) entry which is preliminary data.</text>
</comment>
<evidence type="ECO:0000313" key="10">
    <source>
        <dbReference type="Proteomes" id="UP000383932"/>
    </source>
</evidence>
<protein>
    <submittedName>
        <fullName evidence="9">RNA polymerase II transcriptional coactivator SUB1</fullName>
    </submittedName>
</protein>
<feature type="domain" description="Transcriptional coactivator p15 (PC4) C-terminal" evidence="8">
    <location>
        <begin position="55"/>
        <end position="106"/>
    </location>
</feature>
<dbReference type="Proteomes" id="UP000383932">
    <property type="component" value="Unassembled WGS sequence"/>
</dbReference>
<dbReference type="Pfam" id="PF02229">
    <property type="entry name" value="PC4"/>
    <property type="match status" value="1"/>
</dbReference>
<comment type="similarity">
    <text evidence="2">Belongs to the transcriptional coactivator PC4 family.</text>
</comment>
<organism evidence="9 10">
    <name type="scientific">Ceratobasidium theobromae</name>
    <dbReference type="NCBI Taxonomy" id="1582974"/>
    <lineage>
        <taxon>Eukaryota</taxon>
        <taxon>Fungi</taxon>
        <taxon>Dikarya</taxon>
        <taxon>Basidiomycota</taxon>
        <taxon>Agaricomycotina</taxon>
        <taxon>Agaricomycetes</taxon>
        <taxon>Cantharellales</taxon>
        <taxon>Ceratobasidiaceae</taxon>
        <taxon>Ceratobasidium</taxon>
    </lineage>
</organism>
<comment type="subcellular location">
    <subcellularLocation>
        <location evidence="1">Nucleus</location>
    </subcellularLocation>
</comment>
<accession>A0A5N5QTZ7</accession>
<evidence type="ECO:0000256" key="6">
    <source>
        <dbReference type="ARBA" id="ARBA00023242"/>
    </source>
</evidence>
<dbReference type="GO" id="GO:0003713">
    <property type="term" value="F:transcription coactivator activity"/>
    <property type="evidence" value="ECO:0007669"/>
    <property type="project" value="InterPro"/>
</dbReference>
<evidence type="ECO:0000256" key="7">
    <source>
        <dbReference type="SAM" id="MobiDB-lite"/>
    </source>
</evidence>
<dbReference type="InterPro" id="IPR009044">
    <property type="entry name" value="ssDNA-bd_transcriptional_reg"/>
</dbReference>
<keyword evidence="10" id="KW-1185">Reference proteome</keyword>
<feature type="region of interest" description="Disordered" evidence="7">
    <location>
        <begin position="1"/>
        <end position="53"/>
    </location>
</feature>
<evidence type="ECO:0000256" key="4">
    <source>
        <dbReference type="ARBA" id="ARBA00023125"/>
    </source>
</evidence>
<gene>
    <name evidence="9" type="ORF">CTheo_1512</name>
</gene>
<proteinExistence type="inferred from homology"/>
<feature type="compositionally biased region" description="Acidic residues" evidence="7">
    <location>
        <begin position="153"/>
        <end position="169"/>
    </location>
</feature>
<dbReference type="InterPro" id="IPR003173">
    <property type="entry name" value="PC4_C"/>
</dbReference>
<evidence type="ECO:0000256" key="2">
    <source>
        <dbReference type="ARBA" id="ARBA00009001"/>
    </source>
</evidence>
<keyword evidence="3" id="KW-0805">Transcription regulation</keyword>
<dbReference type="InterPro" id="IPR045125">
    <property type="entry name" value="Sub1/Tcp4-like"/>
</dbReference>
<feature type="region of interest" description="Disordered" evidence="7">
    <location>
        <begin position="121"/>
        <end position="169"/>
    </location>
</feature>
<keyword evidence="6" id="KW-0539">Nucleus</keyword>
<dbReference type="OrthoDB" id="2505440at2759"/>
<dbReference type="AlphaFoldDB" id="A0A5N5QTZ7"/>
<dbReference type="GO" id="GO:0060261">
    <property type="term" value="P:positive regulation of transcription initiation by RNA polymerase II"/>
    <property type="evidence" value="ECO:0007669"/>
    <property type="project" value="InterPro"/>
</dbReference>
<reference evidence="9 10" key="1">
    <citation type="journal article" date="2019" name="Fungal Biol. Biotechnol.">
        <title>Draft genome sequence of fastidious pathogen Ceratobasidium theobromae, which causes vascular-streak dieback in Theobroma cacao.</title>
        <authorList>
            <person name="Ali S.S."/>
            <person name="Asman A."/>
            <person name="Shao J."/>
            <person name="Firmansyah A.P."/>
            <person name="Susilo A.W."/>
            <person name="Rosmana A."/>
            <person name="McMahon P."/>
            <person name="Junaid M."/>
            <person name="Guest D."/>
            <person name="Kheng T.Y."/>
            <person name="Meinhardt L.W."/>
            <person name="Bailey B.A."/>
        </authorList>
    </citation>
    <scope>NUCLEOTIDE SEQUENCE [LARGE SCALE GENOMIC DNA]</scope>
    <source>
        <strain evidence="9 10">CT2</strain>
    </source>
</reference>
<evidence type="ECO:0000313" key="9">
    <source>
        <dbReference type="EMBL" id="KAB5595051.1"/>
    </source>
</evidence>
<dbReference type="GO" id="GO:0003677">
    <property type="term" value="F:DNA binding"/>
    <property type="evidence" value="ECO:0007669"/>
    <property type="project" value="UniProtKB-KW"/>
</dbReference>
<name>A0A5N5QTZ7_9AGAM</name>